<feature type="region of interest" description="Disordered" evidence="2">
    <location>
        <begin position="318"/>
        <end position="419"/>
    </location>
</feature>
<gene>
    <name evidence="4" type="primary">LOC116303557</name>
</gene>
<feature type="compositionally biased region" description="Low complexity" evidence="2">
    <location>
        <begin position="345"/>
        <end position="359"/>
    </location>
</feature>
<feature type="coiled-coil region" evidence="1">
    <location>
        <begin position="573"/>
        <end position="635"/>
    </location>
</feature>
<evidence type="ECO:0000313" key="4">
    <source>
        <dbReference type="RefSeq" id="XP_031568975.1"/>
    </source>
</evidence>
<sequence>MDENNLSSESICSDDTEYLLGQNVSIREIDEFDLKPSTKFEKAEKISSLMYNENRQSPRIRNENRKGQYLIDSFDQRKEEKGRAPASEKLQESDLHGYQERGKAKYSAKPNGKEPCKQKYPSTQKFISDSKYLAIEKKGSNLGKPSQGRTKVQSIAQQGKPKPCVEEGKRIIGDVKQREEHKDKSKDRIFYDDKRVDLTRGGPKLVISEAQLEQRKGWRHKNSPVNFDKSWNREVYEEEEHFDSPEQADVGSIASEATEDLLRQDDELDGSIIEKLKELNLAVSFDADTQELDDDKVKEGAQLLSKLFGGSVDNYYSSSSLHSGSASGQETSRGESQIDEKRNISNASSKGSATSSMNTGSLQQTPEEMKKNLPRKTKVSFATDESTSFDNSPHVIKRRSPMKAHEENYSPTLKQEARYDDKSASYDGFVRETSALRAAMDYDDDDDDGDVTDERYKQQSPCRSSDFYRENEPNLFSGCQRVQQKQRLADVHKREDQPGGQAYSTEKAPNGYKIERYSESGQRRLNEVEGEPQWDGFYTSTPHKNAQRDVSSGISSKVDSSDIQKKLYMEKKLHETEDQLNKSSKTLLEIQNEVDKALVRKKVALEEVQVLDDKLKRTRADIKTSENLVEQYRQQVTKTRYEAWCYTRQCSLKIA</sequence>
<dbReference type="AlphaFoldDB" id="A0A6P8IRH8"/>
<evidence type="ECO:0000313" key="3">
    <source>
        <dbReference type="Proteomes" id="UP000515163"/>
    </source>
</evidence>
<dbReference type="RefSeq" id="XP_031568975.1">
    <property type="nucleotide sequence ID" value="XM_031713115.1"/>
</dbReference>
<evidence type="ECO:0000256" key="1">
    <source>
        <dbReference type="SAM" id="Coils"/>
    </source>
</evidence>
<feature type="compositionally biased region" description="Polar residues" evidence="2">
    <location>
        <begin position="143"/>
        <end position="157"/>
    </location>
</feature>
<feature type="compositionally biased region" description="Basic and acidic residues" evidence="2">
    <location>
        <begin position="513"/>
        <end position="527"/>
    </location>
</feature>
<dbReference type="GeneID" id="116303557"/>
<dbReference type="OrthoDB" id="6158625at2759"/>
<organism evidence="3 4">
    <name type="scientific">Actinia tenebrosa</name>
    <name type="common">Australian red waratah sea anemone</name>
    <dbReference type="NCBI Taxonomy" id="6105"/>
    <lineage>
        <taxon>Eukaryota</taxon>
        <taxon>Metazoa</taxon>
        <taxon>Cnidaria</taxon>
        <taxon>Anthozoa</taxon>
        <taxon>Hexacorallia</taxon>
        <taxon>Actiniaria</taxon>
        <taxon>Actiniidae</taxon>
        <taxon>Actinia</taxon>
    </lineage>
</organism>
<feature type="compositionally biased region" description="Polar residues" evidence="2">
    <location>
        <begin position="49"/>
        <end position="59"/>
    </location>
</feature>
<feature type="region of interest" description="Disordered" evidence="2">
    <location>
        <begin position="440"/>
        <end position="557"/>
    </location>
</feature>
<feature type="compositionally biased region" description="Basic and acidic residues" evidence="2">
    <location>
        <begin position="332"/>
        <end position="343"/>
    </location>
</feature>
<feature type="compositionally biased region" description="Basic and acidic residues" evidence="2">
    <location>
        <begin position="487"/>
        <end position="497"/>
    </location>
</feature>
<feature type="compositionally biased region" description="Basic and acidic residues" evidence="2">
    <location>
        <begin position="74"/>
        <end position="83"/>
    </location>
</feature>
<protein>
    <submittedName>
        <fullName evidence="4">Uncharacterized protein LOC116303557</fullName>
    </submittedName>
</protein>
<feature type="compositionally biased region" description="Acidic residues" evidence="2">
    <location>
        <begin position="441"/>
        <end position="451"/>
    </location>
</feature>
<accession>A0A6P8IRH8</accession>
<feature type="region of interest" description="Disordered" evidence="2">
    <location>
        <begin position="45"/>
        <end position="122"/>
    </location>
</feature>
<proteinExistence type="predicted"/>
<feature type="compositionally biased region" description="Basic and acidic residues" evidence="2">
    <location>
        <begin position="89"/>
        <end position="103"/>
    </location>
</feature>
<name>A0A6P8IRH8_ACTTE</name>
<keyword evidence="3" id="KW-1185">Reference proteome</keyword>
<keyword evidence="1" id="KW-0175">Coiled coil</keyword>
<reference evidence="4" key="1">
    <citation type="submission" date="2025-08" db="UniProtKB">
        <authorList>
            <consortium name="RefSeq"/>
        </authorList>
    </citation>
    <scope>IDENTIFICATION</scope>
    <source>
        <tissue evidence="4">Tentacle</tissue>
    </source>
</reference>
<dbReference type="KEGG" id="aten:116303557"/>
<evidence type="ECO:0000256" key="2">
    <source>
        <dbReference type="SAM" id="MobiDB-lite"/>
    </source>
</evidence>
<dbReference type="InParanoid" id="A0A6P8IRH8"/>
<feature type="region of interest" description="Disordered" evidence="2">
    <location>
        <begin position="139"/>
        <end position="165"/>
    </location>
</feature>
<dbReference type="Proteomes" id="UP000515163">
    <property type="component" value="Unplaced"/>
</dbReference>
<feature type="compositionally biased region" description="Low complexity" evidence="2">
    <location>
        <begin position="318"/>
        <end position="328"/>
    </location>
</feature>